<dbReference type="Pfam" id="PF08327">
    <property type="entry name" value="AHSA1"/>
    <property type="match status" value="1"/>
</dbReference>
<comment type="similarity">
    <text evidence="1">Belongs to the AHA1 family.</text>
</comment>
<keyword evidence="4" id="KW-1185">Reference proteome</keyword>
<name>A0A844XU58_9SPHN</name>
<dbReference type="AlphaFoldDB" id="A0A844XU58"/>
<evidence type="ECO:0000313" key="4">
    <source>
        <dbReference type="Proteomes" id="UP000448199"/>
    </source>
</evidence>
<feature type="domain" description="Activator of Hsp90 ATPase homologue 1/2-like C-terminal" evidence="2">
    <location>
        <begin position="15"/>
        <end position="137"/>
    </location>
</feature>
<proteinExistence type="inferred from homology"/>
<protein>
    <submittedName>
        <fullName evidence="3">Activator of HSP90 ATPase</fullName>
    </submittedName>
</protein>
<dbReference type="OrthoDB" id="9805228at2"/>
<evidence type="ECO:0000259" key="2">
    <source>
        <dbReference type="Pfam" id="PF08327"/>
    </source>
</evidence>
<reference evidence="3 4" key="1">
    <citation type="submission" date="2019-12" db="EMBL/GenBank/DDBJ databases">
        <title>Genomic-based taxomic classification of the family Erythrobacteraceae.</title>
        <authorList>
            <person name="Xu L."/>
        </authorList>
    </citation>
    <scope>NUCLEOTIDE SEQUENCE [LARGE SCALE GENOMIC DNA]</scope>
    <source>
        <strain evidence="3 4">DSM 17792</strain>
    </source>
</reference>
<organism evidence="3 4">
    <name type="scientific">Qipengyuania vulgaris</name>
    <dbReference type="NCBI Taxonomy" id="291985"/>
    <lineage>
        <taxon>Bacteria</taxon>
        <taxon>Pseudomonadati</taxon>
        <taxon>Pseudomonadota</taxon>
        <taxon>Alphaproteobacteria</taxon>
        <taxon>Sphingomonadales</taxon>
        <taxon>Erythrobacteraceae</taxon>
        <taxon>Qipengyuania</taxon>
    </lineage>
</organism>
<evidence type="ECO:0000256" key="1">
    <source>
        <dbReference type="ARBA" id="ARBA00006817"/>
    </source>
</evidence>
<comment type="caution">
    <text evidence="3">The sequence shown here is derived from an EMBL/GenBank/DDBJ whole genome shotgun (WGS) entry which is preliminary data.</text>
</comment>
<dbReference type="InterPro" id="IPR023393">
    <property type="entry name" value="START-like_dom_sf"/>
</dbReference>
<gene>
    <name evidence="3" type="ORF">GRI69_11790</name>
</gene>
<evidence type="ECO:0000313" key="3">
    <source>
        <dbReference type="EMBL" id="MXO48939.1"/>
    </source>
</evidence>
<dbReference type="RefSeq" id="WP_160728476.1">
    <property type="nucleotide sequence ID" value="NZ_WTYC01000006.1"/>
</dbReference>
<dbReference type="EMBL" id="WTYC01000006">
    <property type="protein sequence ID" value="MXO48939.1"/>
    <property type="molecule type" value="Genomic_DNA"/>
</dbReference>
<dbReference type="Gene3D" id="3.30.530.20">
    <property type="match status" value="1"/>
</dbReference>
<dbReference type="Proteomes" id="UP000448199">
    <property type="component" value="Unassembled WGS sequence"/>
</dbReference>
<sequence>MPDNQKLEVSTTVEAPQDKAWKAYTSADAIPKWNFASDDWCCPTAKVDLKVGGNHSARMEAKDGSVGFDFNGKYEEVDAPHALTLILEDGRRSRTTFEAAGARTTVRTIFDADSEAPVEMQQSGWQSILDNFRRYVEST</sequence>
<accession>A0A844XU58</accession>
<dbReference type="InterPro" id="IPR013538">
    <property type="entry name" value="ASHA1/2-like_C"/>
</dbReference>
<dbReference type="SUPFAM" id="SSF55961">
    <property type="entry name" value="Bet v1-like"/>
    <property type="match status" value="1"/>
</dbReference>